<sequence length="568" mass="64150">MNKMIKVATVQFEPIQFEKQRNIDQLSKLIIEAAEQGAQLIVVPEMATTGYCFKNREEIAPYVETIPGSTTAHFEKIAKQYSCWLVIGMPEVVEETNLYFNSAVLISPEGIAGLHRKTHPYIAETRWAANGDLGHQVFDTAIGKISLLICMDIHFIETARLVAVQGAQLICHLSNWLDERTPAPYWLTRAWENHIPIIESNRWGYERGVKFSGGSCIIDHEGVPLQVIDRGDAVAVCDIELKSENPVLSKRKPKHYALLHTNTYTWNPIDLFNLYAIEKLPQAKQSRISCAQFKPNDDVAHNVQSIRQFIEKAHHQNCELVVFSEKVLTGFNEQNALNQYDEIFNTLIDLCCQYNLHIIIGYIEQALTQKFNSAQVIGPLGIVGHYRQIHINEKDMQWCSAGEEWLYVDIPCGRVGVLLGEDLYIPEAARVLALSGCDIIACAANLSTPKPLAHSGTFVPQSYPIPTGADAYHQLLPRVRAGENNVWLAFANSEYQTEESFGLSGIYSPETFTFPRYEIKLPKGKGLVSLEISTGEKQELHPSHVVRRKDLVRMRQPHYYTALLKHNL</sequence>
<dbReference type="PANTHER" id="PTHR43674:SF16">
    <property type="entry name" value="CARBON-NITROGEN FAMILY, PUTATIVE (AFU_ORTHOLOGUE AFUA_5G02350)-RELATED"/>
    <property type="match status" value="1"/>
</dbReference>
<dbReference type="Proteomes" id="UP000490535">
    <property type="component" value="Unassembled WGS sequence"/>
</dbReference>
<name>A0A833PA23_ACIBZ</name>
<protein>
    <submittedName>
        <fullName evidence="3">(R)-stereoselective amidase</fullName>
    </submittedName>
</protein>
<dbReference type="InterPro" id="IPR050345">
    <property type="entry name" value="Aliph_Amidase/BUP"/>
</dbReference>
<comment type="caution">
    <text evidence="3">The sequence shown here is derived from an EMBL/GenBank/DDBJ whole genome shotgun (WGS) entry which is preliminary data.</text>
</comment>
<dbReference type="Pfam" id="PF00795">
    <property type="entry name" value="CN_hydrolase"/>
    <property type="match status" value="2"/>
</dbReference>
<dbReference type="PANTHER" id="PTHR43674">
    <property type="entry name" value="NITRILASE C965.09-RELATED"/>
    <property type="match status" value="1"/>
</dbReference>
<proteinExistence type="predicted"/>
<evidence type="ECO:0000313" key="3">
    <source>
        <dbReference type="EMBL" id="KAF1015336.1"/>
    </source>
</evidence>
<feature type="domain" description="CN hydrolase" evidence="2">
    <location>
        <begin position="286"/>
        <end position="534"/>
    </location>
</feature>
<accession>A0A833PA23</accession>
<dbReference type="EMBL" id="WNDP01000220">
    <property type="protein sequence ID" value="KAF1015336.1"/>
    <property type="molecule type" value="Genomic_DNA"/>
</dbReference>
<keyword evidence="1" id="KW-0378">Hydrolase</keyword>
<dbReference type="GO" id="GO:0016811">
    <property type="term" value="F:hydrolase activity, acting on carbon-nitrogen (but not peptide) bonds, in linear amides"/>
    <property type="evidence" value="ECO:0007669"/>
    <property type="project" value="TreeGrafter"/>
</dbReference>
<dbReference type="Gene3D" id="3.60.110.10">
    <property type="entry name" value="Carbon-nitrogen hydrolase"/>
    <property type="match status" value="2"/>
</dbReference>
<feature type="domain" description="CN hydrolase" evidence="2">
    <location>
        <begin position="5"/>
        <end position="241"/>
    </location>
</feature>
<dbReference type="InterPro" id="IPR003010">
    <property type="entry name" value="C-N_Hydrolase"/>
</dbReference>
<evidence type="ECO:0000256" key="1">
    <source>
        <dbReference type="ARBA" id="ARBA00022801"/>
    </source>
</evidence>
<dbReference type="InterPro" id="IPR036526">
    <property type="entry name" value="C-N_Hydrolase_sf"/>
</dbReference>
<organism evidence="3 4">
    <name type="scientific">Acinetobacter bereziniae</name>
    <name type="common">Acinetobacter genomosp. 10</name>
    <dbReference type="NCBI Taxonomy" id="106648"/>
    <lineage>
        <taxon>Bacteria</taxon>
        <taxon>Pseudomonadati</taxon>
        <taxon>Pseudomonadota</taxon>
        <taxon>Gammaproteobacteria</taxon>
        <taxon>Moraxellales</taxon>
        <taxon>Moraxellaceae</taxon>
        <taxon>Acinetobacter</taxon>
    </lineage>
</organism>
<gene>
    <name evidence="3" type="primary">ramA</name>
    <name evidence="3" type="ORF">GAK29_04602</name>
</gene>
<reference evidence="4" key="1">
    <citation type="journal article" date="2020" name="MBio">
        <title>Horizontal gene transfer to a defensive symbiont with a reduced genome amongst a multipartite beetle microbiome.</title>
        <authorList>
            <person name="Waterworth S.C."/>
            <person name="Florez L.V."/>
            <person name="Rees E.R."/>
            <person name="Hertweck C."/>
            <person name="Kaltenpoth M."/>
            <person name="Kwan J.C."/>
        </authorList>
    </citation>
    <scope>NUCLEOTIDE SEQUENCE [LARGE SCALE GENOMIC DNA]</scope>
</reference>
<evidence type="ECO:0000313" key="4">
    <source>
        <dbReference type="Proteomes" id="UP000490535"/>
    </source>
</evidence>
<dbReference type="SUPFAM" id="SSF56317">
    <property type="entry name" value="Carbon-nitrogen hydrolase"/>
    <property type="match status" value="2"/>
</dbReference>
<dbReference type="PROSITE" id="PS50263">
    <property type="entry name" value="CN_HYDROLASE"/>
    <property type="match status" value="2"/>
</dbReference>
<dbReference type="AlphaFoldDB" id="A0A833PA23"/>
<evidence type="ECO:0000259" key="2">
    <source>
        <dbReference type="PROSITE" id="PS50263"/>
    </source>
</evidence>